<dbReference type="GO" id="GO:0003677">
    <property type="term" value="F:DNA binding"/>
    <property type="evidence" value="ECO:0007669"/>
    <property type="project" value="InterPro"/>
</dbReference>
<keyword evidence="3" id="KW-0540">Nuclease</keyword>
<keyword evidence="2" id="KW-1277">Toxin-antitoxin system</keyword>
<protein>
    <recommendedName>
        <fullName evidence="3">mRNA interferase</fullName>
        <ecNumber evidence="3">3.1.-.-</ecNumber>
    </recommendedName>
</protein>
<keyword evidence="3" id="KW-0255">Endonuclease</keyword>
<comment type="caution">
    <text evidence="4">The sequence shown here is derived from an EMBL/GenBank/DDBJ whole genome shotgun (WGS) entry which is preliminary data.</text>
</comment>
<dbReference type="GO" id="GO:0016075">
    <property type="term" value="P:rRNA catabolic process"/>
    <property type="evidence" value="ECO:0007669"/>
    <property type="project" value="TreeGrafter"/>
</dbReference>
<keyword evidence="3" id="KW-0378">Hydrolase</keyword>
<dbReference type="SUPFAM" id="SSF50118">
    <property type="entry name" value="Cell growth inhibitor/plasmid maintenance toxic component"/>
    <property type="match status" value="1"/>
</dbReference>
<evidence type="ECO:0000256" key="1">
    <source>
        <dbReference type="ARBA" id="ARBA00007521"/>
    </source>
</evidence>
<dbReference type="Proteomes" id="UP000667802">
    <property type="component" value="Unassembled WGS sequence"/>
</dbReference>
<dbReference type="Pfam" id="PF02452">
    <property type="entry name" value="PemK_toxin"/>
    <property type="match status" value="1"/>
</dbReference>
<dbReference type="EMBL" id="JAALHA020000015">
    <property type="protein sequence ID" value="MDR9898036.1"/>
    <property type="molecule type" value="Genomic_DNA"/>
</dbReference>
<dbReference type="GO" id="GO:0004521">
    <property type="term" value="F:RNA endonuclease activity"/>
    <property type="evidence" value="ECO:0007669"/>
    <property type="project" value="TreeGrafter"/>
</dbReference>
<organism evidence="4 5">
    <name type="scientific">Aetokthonos hydrillicola Thurmond2011</name>
    <dbReference type="NCBI Taxonomy" id="2712845"/>
    <lineage>
        <taxon>Bacteria</taxon>
        <taxon>Bacillati</taxon>
        <taxon>Cyanobacteriota</taxon>
        <taxon>Cyanophyceae</taxon>
        <taxon>Nostocales</taxon>
        <taxon>Hapalosiphonaceae</taxon>
        <taxon>Aetokthonos</taxon>
    </lineage>
</organism>
<dbReference type="Gene3D" id="2.30.30.110">
    <property type="match status" value="1"/>
</dbReference>
<sequence length="112" mass="12390">MQRGEIWWADLPTPVASEPGYRRPVLIVQADEFNRSRIRTVIAVVLTTNLRLADAPGNILVTSDKTGLPQDSVINVSQVITVHKSFLTAQVSQLSDNVMLLVEDGLRLVLQL</sequence>
<dbReference type="InterPro" id="IPR003477">
    <property type="entry name" value="PemK-like"/>
</dbReference>
<evidence type="ECO:0000256" key="2">
    <source>
        <dbReference type="ARBA" id="ARBA00022649"/>
    </source>
</evidence>
<keyword evidence="5" id="KW-1185">Reference proteome</keyword>
<name>A0AAP5IAV5_9CYAN</name>
<evidence type="ECO:0000256" key="3">
    <source>
        <dbReference type="PIRNR" id="PIRNR033490"/>
    </source>
</evidence>
<comment type="similarity">
    <text evidence="1 3">Belongs to the PemK/MazF family.</text>
</comment>
<dbReference type="PIRSF" id="PIRSF033490">
    <property type="entry name" value="MazF"/>
    <property type="match status" value="1"/>
</dbReference>
<comment type="function">
    <text evidence="3">Toxic component of a type II toxin-antitoxin (TA) system.</text>
</comment>
<dbReference type="InterPro" id="IPR011067">
    <property type="entry name" value="Plasmid_toxin/cell-grow_inhib"/>
</dbReference>
<dbReference type="GO" id="GO:0016787">
    <property type="term" value="F:hydrolase activity"/>
    <property type="evidence" value="ECO:0007669"/>
    <property type="project" value="UniProtKB-KW"/>
</dbReference>
<dbReference type="AlphaFoldDB" id="A0AAP5IAV5"/>
<accession>A0AAP5IAV5</accession>
<dbReference type="PANTHER" id="PTHR33988">
    <property type="entry name" value="ENDORIBONUCLEASE MAZF-RELATED"/>
    <property type="match status" value="1"/>
</dbReference>
<dbReference type="GO" id="GO:0006402">
    <property type="term" value="P:mRNA catabolic process"/>
    <property type="evidence" value="ECO:0007669"/>
    <property type="project" value="TreeGrafter"/>
</dbReference>
<dbReference type="RefSeq" id="WP_208346318.1">
    <property type="nucleotide sequence ID" value="NZ_CAWQFN010000102.1"/>
</dbReference>
<dbReference type="EC" id="3.1.-.-" evidence="3"/>
<dbReference type="PANTHER" id="PTHR33988:SF2">
    <property type="entry name" value="ENDORIBONUCLEASE MAZF"/>
    <property type="match status" value="1"/>
</dbReference>
<evidence type="ECO:0000313" key="5">
    <source>
        <dbReference type="Proteomes" id="UP000667802"/>
    </source>
</evidence>
<gene>
    <name evidence="4" type="ORF">G7B40_026255</name>
</gene>
<evidence type="ECO:0000313" key="4">
    <source>
        <dbReference type="EMBL" id="MDR9898036.1"/>
    </source>
</evidence>
<reference evidence="5" key="1">
    <citation type="journal article" date="2021" name="Science">
        <title>Hunting the eagle killer: A cyanobacterial neurotoxin causes vacuolar myelinopathy.</title>
        <authorList>
            <person name="Breinlinger S."/>
            <person name="Phillips T.J."/>
            <person name="Haram B.N."/>
            <person name="Mares J."/>
            <person name="Martinez Yerena J.A."/>
            <person name="Hrouzek P."/>
            <person name="Sobotka R."/>
            <person name="Henderson W.M."/>
            <person name="Schmieder P."/>
            <person name="Williams S.M."/>
            <person name="Lauderdale J.D."/>
            <person name="Wilde H.D."/>
            <person name="Gerrin W."/>
            <person name="Kust A."/>
            <person name="Washington J.W."/>
            <person name="Wagner C."/>
            <person name="Geier B."/>
            <person name="Liebeke M."/>
            <person name="Enke H."/>
            <person name="Niedermeyer T.H.J."/>
            <person name="Wilde S.B."/>
        </authorList>
    </citation>
    <scope>NUCLEOTIDE SEQUENCE [LARGE SCALE GENOMIC DNA]</scope>
    <source>
        <strain evidence="5">Thurmond2011</strain>
    </source>
</reference>
<proteinExistence type="inferred from homology"/>